<evidence type="ECO:0000256" key="3">
    <source>
        <dbReference type="ARBA" id="ARBA00022801"/>
    </source>
</evidence>
<dbReference type="RefSeq" id="WP_067977355.1">
    <property type="nucleotide sequence ID" value="NZ_CP014163.1"/>
</dbReference>
<dbReference type="InterPro" id="IPR005151">
    <property type="entry name" value="Tail-specific_protease"/>
</dbReference>
<dbReference type="InterPro" id="IPR055210">
    <property type="entry name" value="CtpA/B_N"/>
</dbReference>
<dbReference type="PANTHER" id="PTHR32060:SF30">
    <property type="entry name" value="CARBOXY-TERMINAL PROCESSING PROTEASE CTPA"/>
    <property type="match status" value="1"/>
</dbReference>
<dbReference type="OrthoDB" id="9812068at2"/>
<keyword evidence="4 5" id="KW-0720">Serine protease</keyword>
<dbReference type="InterPro" id="IPR002477">
    <property type="entry name" value="Peptidoglycan-bd-like"/>
</dbReference>
<dbReference type="AlphaFoldDB" id="A0A109RHD8"/>
<dbReference type="Gene3D" id="3.90.226.10">
    <property type="entry name" value="2-enoyl-CoA Hydratase, Chain A, domain 1"/>
    <property type="match status" value="1"/>
</dbReference>
<dbReference type="SUPFAM" id="SSF50156">
    <property type="entry name" value="PDZ domain-like"/>
    <property type="match status" value="1"/>
</dbReference>
<keyword evidence="7" id="KW-1185">Reference proteome</keyword>
<dbReference type="Gene3D" id="1.10.101.10">
    <property type="entry name" value="PGBD-like superfamily/PGBD"/>
    <property type="match status" value="1"/>
</dbReference>
<dbReference type="InterPro" id="IPR004447">
    <property type="entry name" value="Peptidase_S41A"/>
</dbReference>
<keyword evidence="3 5" id="KW-0378">Hydrolase</keyword>
<dbReference type="Pfam" id="PF03572">
    <property type="entry name" value="Peptidase_S41"/>
    <property type="match status" value="1"/>
</dbReference>
<evidence type="ECO:0000256" key="1">
    <source>
        <dbReference type="ARBA" id="ARBA00009179"/>
    </source>
</evidence>
<gene>
    <name evidence="6" type="ORF">AWM75_01215</name>
</gene>
<dbReference type="InterPro" id="IPR029045">
    <property type="entry name" value="ClpP/crotonase-like_dom_sf"/>
</dbReference>
<reference evidence="6 7" key="1">
    <citation type="journal article" date="2016" name="Genome Announc.">
        <title>Complete Genome Sequences of Aerococcus christensenii CCUG 28831T, Aerococcus sanguinicola CCUG 43001T, Aerococcus urinae CCUG 36881T, Aerococcus urinaeequi CCUG 28094T, Aerococcus urinaehominis CCUG 42038 BT, and Aerococcus viridans CCUG 4311T.</title>
        <authorList>
            <person name="Carkaci D."/>
            <person name="Dargis R."/>
            <person name="Nielsen X.C."/>
            <person name="Skovgaard O."/>
            <person name="Fuursted K."/>
            <person name="Christensen J.J."/>
        </authorList>
    </citation>
    <scope>NUCLEOTIDE SEQUENCE [LARGE SCALE GENOMIC DNA]</scope>
    <source>
        <strain evidence="6 7">CCUG42038B</strain>
    </source>
</reference>
<dbReference type="InterPro" id="IPR001478">
    <property type="entry name" value="PDZ"/>
</dbReference>
<dbReference type="GO" id="GO:0007165">
    <property type="term" value="P:signal transduction"/>
    <property type="evidence" value="ECO:0007669"/>
    <property type="project" value="TreeGrafter"/>
</dbReference>
<dbReference type="FunFam" id="2.30.42.10:FF:000063">
    <property type="entry name" value="Peptidase, S41 family"/>
    <property type="match status" value="1"/>
</dbReference>
<dbReference type="GO" id="GO:0004175">
    <property type="term" value="F:endopeptidase activity"/>
    <property type="evidence" value="ECO:0007669"/>
    <property type="project" value="TreeGrafter"/>
</dbReference>
<sequence>MNDNPDTPDLASTSKAGGARLKRLVVWLISLVLVFMGTRYYYTASLPFVNLGSSFSASQIRNLQKAGTTIQALSYQDISSDQLLTGALSGMVQALEDSYSAFLDQKQSQALNESMDGSFDGIGAEIMSLDDQIVIVSPIQDSPAERAGLQANDVILSVDGQSLAGKTSEEAVALIRGQAGSQVTLEIKRGDSNQKVAITRDTIPLETVKGQILSDSSIGHIQISSFAETTYDELVTTIENLRQQGAKSFVLDLRGNPGGLLTSVVKIANIFLTDGDVIVKTEDGQAHQESLKASNQEYGDFKVTEPVSVLIDEGSASASEILAGALQQSAKMQVVGQNSFGKGTVQSVVPIGSAGDLKITTAHWLTPNGDWINEKGIKPNVTVSLPDYASLTLIDASQDYQLGAAGEAVLNIKRILYVLGYSDQAHPNDLYDDQTVQAVRSFQTDHNLSTTGQVDGQTAYGLVQAMRDHIKANDSQLEAAVKTLQAN</sequence>
<dbReference type="PANTHER" id="PTHR32060">
    <property type="entry name" value="TAIL-SPECIFIC PROTEASE"/>
    <property type="match status" value="1"/>
</dbReference>
<reference evidence="7" key="2">
    <citation type="submission" date="2016-01" db="EMBL/GenBank/DDBJ databases">
        <title>Six Aerococcus type strain genome sequencing and assembly using PacBio and Illumina Hiseq.</title>
        <authorList>
            <person name="Carkaci D."/>
            <person name="Dargis R."/>
            <person name="Nielsen X.C."/>
            <person name="Skovgaard O."/>
            <person name="Fuursted K."/>
            <person name="Christensen J.J."/>
        </authorList>
    </citation>
    <scope>NUCLEOTIDE SEQUENCE [LARGE SCALE GENOMIC DNA]</scope>
    <source>
        <strain evidence="7">CCUG42038B</strain>
    </source>
</reference>
<dbReference type="Proteomes" id="UP000062260">
    <property type="component" value="Chromosome"/>
</dbReference>
<protein>
    <submittedName>
        <fullName evidence="6">Uncharacterized protein</fullName>
    </submittedName>
</protein>
<dbReference type="PROSITE" id="PS50106">
    <property type="entry name" value="PDZ"/>
    <property type="match status" value="1"/>
</dbReference>
<evidence type="ECO:0000313" key="7">
    <source>
        <dbReference type="Proteomes" id="UP000062260"/>
    </source>
</evidence>
<dbReference type="Pfam" id="PF17820">
    <property type="entry name" value="PDZ_6"/>
    <property type="match status" value="1"/>
</dbReference>
<evidence type="ECO:0000256" key="5">
    <source>
        <dbReference type="RuleBase" id="RU004404"/>
    </source>
</evidence>
<dbReference type="SUPFAM" id="SSF52096">
    <property type="entry name" value="ClpP/crotonase"/>
    <property type="match status" value="1"/>
</dbReference>
<dbReference type="SUPFAM" id="SSF47090">
    <property type="entry name" value="PGBD-like"/>
    <property type="match status" value="1"/>
</dbReference>
<dbReference type="SMART" id="SM00228">
    <property type="entry name" value="PDZ"/>
    <property type="match status" value="1"/>
</dbReference>
<name>A0A109RHD8_9LACT</name>
<dbReference type="GO" id="GO:0006508">
    <property type="term" value="P:proteolysis"/>
    <property type="evidence" value="ECO:0007669"/>
    <property type="project" value="UniProtKB-KW"/>
</dbReference>
<dbReference type="GO" id="GO:0030288">
    <property type="term" value="C:outer membrane-bounded periplasmic space"/>
    <property type="evidence" value="ECO:0007669"/>
    <property type="project" value="TreeGrafter"/>
</dbReference>
<dbReference type="Pfam" id="PF22694">
    <property type="entry name" value="CtpB_N-like"/>
    <property type="match status" value="1"/>
</dbReference>
<dbReference type="STRING" id="128944.AWM75_01215"/>
<keyword evidence="2 5" id="KW-0645">Protease</keyword>
<accession>A0A109RHD8</accession>
<dbReference type="InterPro" id="IPR036366">
    <property type="entry name" value="PGBDSf"/>
</dbReference>
<dbReference type="InterPro" id="IPR036365">
    <property type="entry name" value="PGBD-like_sf"/>
</dbReference>
<dbReference type="Gene3D" id="3.30.750.44">
    <property type="match status" value="1"/>
</dbReference>
<dbReference type="EMBL" id="CP014163">
    <property type="protein sequence ID" value="AMB98696.1"/>
    <property type="molecule type" value="Genomic_DNA"/>
</dbReference>
<dbReference type="KEGG" id="auh:AWM75_01215"/>
<dbReference type="NCBIfam" id="TIGR00225">
    <property type="entry name" value="prc"/>
    <property type="match status" value="1"/>
</dbReference>
<dbReference type="InterPro" id="IPR036034">
    <property type="entry name" value="PDZ_sf"/>
</dbReference>
<dbReference type="CDD" id="cd06782">
    <property type="entry name" value="cpPDZ_CPP-like"/>
    <property type="match status" value="1"/>
</dbReference>
<evidence type="ECO:0000256" key="4">
    <source>
        <dbReference type="ARBA" id="ARBA00022825"/>
    </source>
</evidence>
<proteinExistence type="inferred from homology"/>
<dbReference type="SMART" id="SM00245">
    <property type="entry name" value="TSPc"/>
    <property type="match status" value="1"/>
</dbReference>
<dbReference type="Pfam" id="PF01471">
    <property type="entry name" value="PG_binding_1"/>
    <property type="match status" value="1"/>
</dbReference>
<dbReference type="GO" id="GO:0008236">
    <property type="term" value="F:serine-type peptidase activity"/>
    <property type="evidence" value="ECO:0007669"/>
    <property type="project" value="UniProtKB-KW"/>
</dbReference>
<comment type="similarity">
    <text evidence="1 5">Belongs to the peptidase S41A family.</text>
</comment>
<evidence type="ECO:0000313" key="6">
    <source>
        <dbReference type="EMBL" id="AMB98696.1"/>
    </source>
</evidence>
<dbReference type="Gene3D" id="2.30.42.10">
    <property type="match status" value="1"/>
</dbReference>
<organism evidence="6 7">
    <name type="scientific">Aerococcus urinaehominis</name>
    <dbReference type="NCBI Taxonomy" id="128944"/>
    <lineage>
        <taxon>Bacteria</taxon>
        <taxon>Bacillati</taxon>
        <taxon>Bacillota</taxon>
        <taxon>Bacilli</taxon>
        <taxon>Lactobacillales</taxon>
        <taxon>Aerococcaceae</taxon>
        <taxon>Aerococcus</taxon>
    </lineage>
</organism>
<evidence type="ECO:0000256" key="2">
    <source>
        <dbReference type="ARBA" id="ARBA00022670"/>
    </source>
</evidence>
<dbReference type="InterPro" id="IPR041489">
    <property type="entry name" value="PDZ_6"/>
</dbReference>
<dbReference type="CDD" id="cd07560">
    <property type="entry name" value="Peptidase_S41_CPP"/>
    <property type="match status" value="1"/>
</dbReference>